<evidence type="ECO:0000256" key="1">
    <source>
        <dbReference type="ARBA" id="ARBA00023002"/>
    </source>
</evidence>
<keyword evidence="1" id="KW-0560">Oxidoreductase</keyword>
<reference evidence="3" key="1">
    <citation type="journal article" date="2019" name="Int. J. Syst. Evol. Microbiol.">
        <title>The Global Catalogue of Microorganisms (GCM) 10K type strain sequencing project: providing services to taxonomists for standard genome sequencing and annotation.</title>
        <authorList>
            <consortium name="The Broad Institute Genomics Platform"/>
            <consortium name="The Broad Institute Genome Sequencing Center for Infectious Disease"/>
            <person name="Wu L."/>
            <person name="Ma J."/>
        </authorList>
    </citation>
    <scope>NUCLEOTIDE SEQUENCE [LARGE SCALE GENOMIC DNA]</scope>
    <source>
        <strain evidence="3">JCM 17688</strain>
    </source>
</reference>
<dbReference type="RefSeq" id="WP_344990082.1">
    <property type="nucleotide sequence ID" value="NZ_BAABFR010000003.1"/>
</dbReference>
<comment type="caution">
    <text evidence="2">The sequence shown here is derived from an EMBL/GenBank/DDBJ whole genome shotgun (WGS) entry which is preliminary data.</text>
</comment>
<name>A0ABP8J2Q2_9ACTN</name>
<dbReference type="PANTHER" id="PTHR47534">
    <property type="entry name" value="YALI0E05731P"/>
    <property type="match status" value="1"/>
</dbReference>
<dbReference type="InterPro" id="IPR036291">
    <property type="entry name" value="NAD(P)-bd_dom_sf"/>
</dbReference>
<dbReference type="Gene3D" id="3.40.50.720">
    <property type="entry name" value="NAD(P)-binding Rossmann-like Domain"/>
    <property type="match status" value="1"/>
</dbReference>
<sequence>MRAAIATVTVTAAAPVIDALALFANRQAPRRTETPDGLEATFALYYLSRYLLSHELAPALSASAAPVIVNVAGVGTIRGRLQWEDLQSTRRYGMVRTQLQAARANDLLGVAFAAEHAQKMIPYILYHPGFTRSGDLSVLPAPTRAAIRIAAHLSARPIDASVALIHEFIDAPPTTALTAIDRGKPVPLSLPTLDPTDAARLAEVTAALVAHLDNTRNPTPPRG</sequence>
<dbReference type="InterPro" id="IPR052228">
    <property type="entry name" value="Sec_Metab_Biosynth_Oxidored"/>
</dbReference>
<dbReference type="PANTHER" id="PTHR47534:SF3">
    <property type="entry name" value="ALCOHOL DEHYDROGENASE-LIKE C-TERMINAL DOMAIN-CONTAINING PROTEIN"/>
    <property type="match status" value="1"/>
</dbReference>
<organism evidence="2 3">
    <name type="scientific">Tsukamurella soli</name>
    <dbReference type="NCBI Taxonomy" id="644556"/>
    <lineage>
        <taxon>Bacteria</taxon>
        <taxon>Bacillati</taxon>
        <taxon>Actinomycetota</taxon>
        <taxon>Actinomycetes</taxon>
        <taxon>Mycobacteriales</taxon>
        <taxon>Tsukamurellaceae</taxon>
        <taxon>Tsukamurella</taxon>
    </lineage>
</organism>
<evidence type="ECO:0000313" key="2">
    <source>
        <dbReference type="EMBL" id="GAA4383952.1"/>
    </source>
</evidence>
<dbReference type="EMBL" id="BAABFR010000003">
    <property type="protein sequence ID" value="GAA4383952.1"/>
    <property type="molecule type" value="Genomic_DNA"/>
</dbReference>
<evidence type="ECO:0000313" key="3">
    <source>
        <dbReference type="Proteomes" id="UP001500635"/>
    </source>
</evidence>
<accession>A0ABP8J2Q2</accession>
<proteinExistence type="predicted"/>
<dbReference type="Proteomes" id="UP001500635">
    <property type="component" value="Unassembled WGS sequence"/>
</dbReference>
<gene>
    <name evidence="2" type="ORF">GCM10023147_03850</name>
</gene>
<keyword evidence="3" id="KW-1185">Reference proteome</keyword>
<dbReference type="SUPFAM" id="SSF51735">
    <property type="entry name" value="NAD(P)-binding Rossmann-fold domains"/>
    <property type="match status" value="1"/>
</dbReference>
<protein>
    <submittedName>
        <fullName evidence="2">Uncharacterized protein</fullName>
    </submittedName>
</protein>